<dbReference type="InterPro" id="IPR050189">
    <property type="entry name" value="MFS_Efflux_Transporters"/>
</dbReference>
<dbReference type="InterPro" id="IPR011701">
    <property type="entry name" value="MFS"/>
</dbReference>
<name>A0A0C3A5V9_RHOER</name>
<feature type="transmembrane region" description="Helical" evidence="6">
    <location>
        <begin position="68"/>
        <end position="89"/>
    </location>
</feature>
<reference evidence="7 8" key="1">
    <citation type="journal article" date="2017" name="Poromechanics V (2013)">
        <title>Genomic Characterization of the Arsenic-Tolerant Actinobacterium, &lt;i&gt;Rhodococcus erythropolis&lt;/i&gt; S43.</title>
        <authorList>
            <person name="Retamal-Morales G."/>
            <person name="Mehnert M."/>
            <person name="Schwabe R."/>
            <person name="Tischler D."/>
            <person name="Schloemann M."/>
            <person name="Levican G.J."/>
        </authorList>
    </citation>
    <scope>NUCLEOTIDE SEQUENCE [LARGE SCALE GENOMIC DNA]</scope>
    <source>
        <strain evidence="7 8">S43</strain>
    </source>
</reference>
<dbReference type="PROSITE" id="PS50850">
    <property type="entry name" value="MFS"/>
    <property type="match status" value="1"/>
</dbReference>
<dbReference type="RefSeq" id="WP_042953094.1">
    <property type="nucleotide sequence ID" value="NZ_JASIRE010000006.1"/>
</dbReference>
<accession>A0A0C3A5V9</accession>
<comment type="subcellular location">
    <subcellularLocation>
        <location evidence="1">Cell membrane</location>
        <topology evidence="1">Multi-pass membrane protein</topology>
    </subcellularLocation>
</comment>
<evidence type="ECO:0000313" key="7">
    <source>
        <dbReference type="EMBL" id="KAB2586895.1"/>
    </source>
</evidence>
<feature type="transmembrane region" description="Helical" evidence="6">
    <location>
        <begin position="280"/>
        <end position="299"/>
    </location>
</feature>
<sequence length="426" mass="44350">MSSPDLTKASAMELSIGHRASRPAPAQLGGRALFLLLILDLSYFINAMDRQVFAVLLPDIKVAFGLTGGQAGIIATIFTLGMGLAGIPAGYLADRFGRKKIILISLVIFSVSCALQAVAVGIIDMTLWRVLSGVGEGMQNAALFAAVGAFFSRNRGFAIGSINAAFGVGAFTGPLLGGAILSATGDWRMPLFVFGGIGLVILLMVLVLVPQSVTEVGRNQERNTSPSSVTTNAGTNFLNRRVVCAGFAAAAGGFTIYGYLGLYPTYLRDAHGFTASQAGWAASMFGIGALGALVGGAIADRVDQRLLNVAGFVGIMVLGAAIFGFTTPLAVQMTLSLLLGVAFTGIVYTNTSTLMQRSVDAKYVGRVSGLFVAAMYIPASISGYFFAHMRDSFGWQTAGIIQLTVIPIIGLIAMAAMGKTSARTNP</sequence>
<dbReference type="PANTHER" id="PTHR43124:SF3">
    <property type="entry name" value="CHLORAMPHENICOL EFFLUX PUMP RV0191"/>
    <property type="match status" value="1"/>
</dbReference>
<feature type="transmembrane region" description="Helical" evidence="6">
    <location>
        <begin position="363"/>
        <end position="387"/>
    </location>
</feature>
<dbReference type="InterPro" id="IPR036259">
    <property type="entry name" value="MFS_trans_sf"/>
</dbReference>
<dbReference type="Pfam" id="PF07690">
    <property type="entry name" value="MFS_1"/>
    <property type="match status" value="1"/>
</dbReference>
<feature type="transmembrane region" description="Helical" evidence="6">
    <location>
        <begin position="242"/>
        <end position="260"/>
    </location>
</feature>
<feature type="transmembrane region" description="Helical" evidence="6">
    <location>
        <begin position="331"/>
        <end position="351"/>
    </location>
</feature>
<evidence type="ECO:0000256" key="2">
    <source>
        <dbReference type="ARBA" id="ARBA00022475"/>
    </source>
</evidence>
<evidence type="ECO:0000256" key="5">
    <source>
        <dbReference type="ARBA" id="ARBA00023136"/>
    </source>
</evidence>
<dbReference type="Proteomes" id="UP000325576">
    <property type="component" value="Unassembled WGS sequence"/>
</dbReference>
<dbReference type="EMBL" id="MRBO01000108">
    <property type="protein sequence ID" value="KAB2586895.1"/>
    <property type="molecule type" value="Genomic_DNA"/>
</dbReference>
<keyword evidence="2" id="KW-1003">Cell membrane</keyword>
<dbReference type="AlphaFoldDB" id="A0A0C3A5V9"/>
<dbReference type="PROSITE" id="PS00216">
    <property type="entry name" value="SUGAR_TRANSPORT_1"/>
    <property type="match status" value="1"/>
</dbReference>
<comment type="caution">
    <text evidence="7">The sequence shown here is derived from an EMBL/GenBank/DDBJ whole genome shotgun (WGS) entry which is preliminary data.</text>
</comment>
<dbReference type="Gene3D" id="1.20.1250.20">
    <property type="entry name" value="MFS general substrate transporter like domains"/>
    <property type="match status" value="1"/>
</dbReference>
<dbReference type="GO" id="GO:0022857">
    <property type="term" value="F:transmembrane transporter activity"/>
    <property type="evidence" value="ECO:0007669"/>
    <property type="project" value="InterPro"/>
</dbReference>
<evidence type="ECO:0000256" key="4">
    <source>
        <dbReference type="ARBA" id="ARBA00022989"/>
    </source>
</evidence>
<feature type="transmembrane region" description="Helical" evidence="6">
    <location>
        <begin position="189"/>
        <end position="209"/>
    </location>
</feature>
<dbReference type="InterPro" id="IPR020846">
    <property type="entry name" value="MFS_dom"/>
</dbReference>
<keyword evidence="4 6" id="KW-1133">Transmembrane helix</keyword>
<proteinExistence type="predicted"/>
<evidence type="ECO:0000256" key="1">
    <source>
        <dbReference type="ARBA" id="ARBA00004651"/>
    </source>
</evidence>
<dbReference type="PANTHER" id="PTHR43124">
    <property type="entry name" value="PURINE EFFLUX PUMP PBUE"/>
    <property type="match status" value="1"/>
</dbReference>
<protein>
    <submittedName>
        <fullName evidence="7">MFS transporter</fullName>
    </submittedName>
</protein>
<keyword evidence="3 6" id="KW-0812">Transmembrane</keyword>
<evidence type="ECO:0000256" key="3">
    <source>
        <dbReference type="ARBA" id="ARBA00022692"/>
    </source>
</evidence>
<organism evidence="7 8">
    <name type="scientific">Rhodococcus erythropolis</name>
    <name type="common">Arthrobacter picolinophilus</name>
    <dbReference type="NCBI Taxonomy" id="1833"/>
    <lineage>
        <taxon>Bacteria</taxon>
        <taxon>Bacillati</taxon>
        <taxon>Actinomycetota</taxon>
        <taxon>Actinomycetes</taxon>
        <taxon>Mycobacteriales</taxon>
        <taxon>Nocardiaceae</taxon>
        <taxon>Rhodococcus</taxon>
        <taxon>Rhodococcus erythropolis group</taxon>
    </lineage>
</organism>
<evidence type="ECO:0000256" key="6">
    <source>
        <dbReference type="SAM" id="Phobius"/>
    </source>
</evidence>
<dbReference type="GO" id="GO:0005886">
    <property type="term" value="C:plasma membrane"/>
    <property type="evidence" value="ECO:0007669"/>
    <property type="project" value="UniProtKB-SubCell"/>
</dbReference>
<feature type="transmembrane region" description="Helical" evidence="6">
    <location>
        <begin position="28"/>
        <end position="48"/>
    </location>
</feature>
<evidence type="ECO:0000313" key="8">
    <source>
        <dbReference type="Proteomes" id="UP000325576"/>
    </source>
</evidence>
<gene>
    <name evidence="7" type="ORF">BS297_02850</name>
</gene>
<feature type="transmembrane region" description="Helical" evidence="6">
    <location>
        <begin position="129"/>
        <end position="151"/>
    </location>
</feature>
<feature type="transmembrane region" description="Helical" evidence="6">
    <location>
        <begin position="306"/>
        <end position="325"/>
    </location>
</feature>
<dbReference type="SUPFAM" id="SSF103473">
    <property type="entry name" value="MFS general substrate transporter"/>
    <property type="match status" value="1"/>
</dbReference>
<feature type="transmembrane region" description="Helical" evidence="6">
    <location>
        <begin position="101"/>
        <end position="123"/>
    </location>
</feature>
<keyword evidence="5 6" id="KW-0472">Membrane</keyword>
<feature type="transmembrane region" description="Helical" evidence="6">
    <location>
        <begin position="393"/>
        <end position="416"/>
    </location>
</feature>
<dbReference type="InterPro" id="IPR005829">
    <property type="entry name" value="Sugar_transporter_CS"/>
</dbReference>
<feature type="transmembrane region" description="Helical" evidence="6">
    <location>
        <begin position="163"/>
        <end position="183"/>
    </location>
</feature>